<feature type="region of interest" description="Disordered" evidence="1">
    <location>
        <begin position="1"/>
        <end position="62"/>
    </location>
</feature>
<feature type="compositionally biased region" description="Low complexity" evidence="1">
    <location>
        <begin position="660"/>
        <end position="672"/>
    </location>
</feature>
<feature type="compositionally biased region" description="Polar residues" evidence="1">
    <location>
        <begin position="10"/>
        <end position="20"/>
    </location>
</feature>
<protein>
    <submittedName>
        <fullName evidence="2">Uncharacterized protein</fullName>
    </submittedName>
</protein>
<accession>A0A5P2B512</accession>
<feature type="compositionally biased region" description="Basic residues" evidence="1">
    <location>
        <begin position="31"/>
        <end position="42"/>
    </location>
</feature>
<gene>
    <name evidence="2" type="ORF">DEJ47_00105</name>
</gene>
<feature type="region of interest" description="Disordered" evidence="1">
    <location>
        <begin position="659"/>
        <end position="681"/>
    </location>
</feature>
<organism evidence="2 3">
    <name type="scientific">Streptomyces venezuelae</name>
    <dbReference type="NCBI Taxonomy" id="54571"/>
    <lineage>
        <taxon>Bacteria</taxon>
        <taxon>Bacillati</taxon>
        <taxon>Actinomycetota</taxon>
        <taxon>Actinomycetes</taxon>
        <taxon>Kitasatosporales</taxon>
        <taxon>Streptomycetaceae</taxon>
        <taxon>Streptomyces</taxon>
    </lineage>
</organism>
<keyword evidence="3" id="KW-1185">Reference proteome</keyword>
<evidence type="ECO:0000313" key="3">
    <source>
        <dbReference type="Proteomes" id="UP000323046"/>
    </source>
</evidence>
<dbReference type="Proteomes" id="UP000323046">
    <property type="component" value="Chromosome"/>
</dbReference>
<dbReference type="OrthoDB" id="2406922at2"/>
<name>A0A5P2B512_STRVZ</name>
<reference evidence="2 3" key="1">
    <citation type="submission" date="2018-05" db="EMBL/GenBank/DDBJ databases">
        <title>Streptomyces venezuelae.</title>
        <authorList>
            <person name="Kim W."/>
            <person name="Lee N."/>
            <person name="Cho B.-K."/>
        </authorList>
    </citation>
    <scope>NUCLEOTIDE SEQUENCE [LARGE SCALE GENOMIC DNA]</scope>
    <source>
        <strain evidence="2 3">ATCC 14583</strain>
    </source>
</reference>
<evidence type="ECO:0000256" key="1">
    <source>
        <dbReference type="SAM" id="MobiDB-lite"/>
    </source>
</evidence>
<proteinExistence type="predicted"/>
<sequence>MTGPAATSGPAETSGPTGTNGPAERESRRAANARKRLSRRPSRLGTAAGTAPGPDRTREPGAGFPALLERVWQRARTAPDLRASLDILLGLDGHVPPQVQLRALSTTEEAALHALWGLTWREDTTTDTATVTATATGESESVSAGAVPALDLNEAAAEEPVFVGELALATTGRIVLRGPAQGPLDRRHLVGGVLRVPWSLQAARAHHAHLSRAAARTARTLADCRAWLERQGEKGRDELLEQAKEAALRTAPFVLYQEHRQYTNFREQNSLTGKTLWPGHPDCVLSSLQQLPLELWSDHDVQLVIGLTLLIRSAGAGRVEEANGTQLSIDHVAAMLERIRHSYNSVPGEPVAPAASHGVEDLKTLAEALGARRRQVIRQVPLYREIHGTLMHKVERIAAGTDGVRRRDEELSRRLAARLPLAGTTLDELGHSAAADPAWLARPHGSHATGLEALVHESVTAIADVFAADFAMSRGMRSLPALIKALRAESWAEICGWDITHYFCCVVPRPQARAHFGDSVEAMADAAWAMSSRMQYNSWHFVPGNLPRHPAVVARDHFVPPTIPDIAFFSDQHHHGHVSNQVRFSIRSPQPVEVAGRTFNGFVDLRLLRCAGAPFTEPDLLAAHRASRFIARATTLAAELTLAGTPVEVTAFDAPWHWHTITGTPPGTDGPTAPAPQGVPR</sequence>
<dbReference type="RefSeq" id="WP_150163882.1">
    <property type="nucleotide sequence ID" value="NZ_CP029193.1"/>
</dbReference>
<dbReference type="EMBL" id="CP029193">
    <property type="protein sequence ID" value="QES25077.1"/>
    <property type="molecule type" value="Genomic_DNA"/>
</dbReference>
<dbReference type="AlphaFoldDB" id="A0A5P2B512"/>
<evidence type="ECO:0000313" key="2">
    <source>
        <dbReference type="EMBL" id="QES25077.1"/>
    </source>
</evidence>